<dbReference type="PANTHER" id="PTHR19959:SF119">
    <property type="entry name" value="FUNGAL LIPASE-LIKE DOMAIN-CONTAINING PROTEIN"/>
    <property type="match status" value="1"/>
</dbReference>
<dbReference type="InterPro" id="IPR035897">
    <property type="entry name" value="Toll_tir_struct_dom_sf"/>
</dbReference>
<dbReference type="EMBL" id="JBHSWG010000001">
    <property type="protein sequence ID" value="MFC6758738.1"/>
    <property type="molecule type" value="Genomic_DNA"/>
</dbReference>
<dbReference type="PANTHER" id="PTHR19959">
    <property type="entry name" value="KINESIN LIGHT CHAIN"/>
    <property type="match status" value="1"/>
</dbReference>
<dbReference type="Pfam" id="PF13181">
    <property type="entry name" value="TPR_8"/>
    <property type="match status" value="1"/>
</dbReference>
<comment type="caution">
    <text evidence="3">The sequence shown here is derived from an EMBL/GenBank/DDBJ whole genome shotgun (WGS) entry which is preliminary data.</text>
</comment>
<dbReference type="InterPro" id="IPR011990">
    <property type="entry name" value="TPR-like_helical_dom_sf"/>
</dbReference>
<dbReference type="SUPFAM" id="SSF48452">
    <property type="entry name" value="TPR-like"/>
    <property type="match status" value="2"/>
</dbReference>
<keyword evidence="1" id="KW-1133">Transmembrane helix</keyword>
<dbReference type="Gene3D" id="1.25.40.10">
    <property type="entry name" value="Tetratricopeptide repeat domain"/>
    <property type="match status" value="3"/>
</dbReference>
<keyword evidence="1" id="KW-0812">Transmembrane</keyword>
<evidence type="ECO:0000259" key="2">
    <source>
        <dbReference type="PROSITE" id="PS50104"/>
    </source>
</evidence>
<evidence type="ECO:0000313" key="4">
    <source>
        <dbReference type="Proteomes" id="UP001596353"/>
    </source>
</evidence>
<dbReference type="Pfam" id="PF13676">
    <property type="entry name" value="TIR_2"/>
    <property type="match status" value="1"/>
</dbReference>
<dbReference type="InterPro" id="IPR000157">
    <property type="entry name" value="TIR_dom"/>
</dbReference>
<feature type="transmembrane region" description="Helical" evidence="1">
    <location>
        <begin position="205"/>
        <end position="225"/>
    </location>
</feature>
<keyword evidence="4" id="KW-1185">Reference proteome</keyword>
<dbReference type="SUPFAM" id="SSF52200">
    <property type="entry name" value="Toll/Interleukin receptor TIR domain"/>
    <property type="match status" value="1"/>
</dbReference>
<name>A0ABW2B1H5_9RHOB</name>
<dbReference type="SMART" id="SM00028">
    <property type="entry name" value="TPR"/>
    <property type="match status" value="5"/>
</dbReference>
<reference evidence="4" key="1">
    <citation type="journal article" date="2019" name="Int. J. Syst. Evol. Microbiol.">
        <title>The Global Catalogue of Microorganisms (GCM) 10K type strain sequencing project: providing services to taxonomists for standard genome sequencing and annotation.</title>
        <authorList>
            <consortium name="The Broad Institute Genomics Platform"/>
            <consortium name="The Broad Institute Genome Sequencing Center for Infectious Disease"/>
            <person name="Wu L."/>
            <person name="Ma J."/>
        </authorList>
    </citation>
    <scope>NUCLEOTIDE SEQUENCE [LARGE SCALE GENOMIC DNA]</scope>
    <source>
        <strain evidence="4">CCUG 66188</strain>
    </source>
</reference>
<evidence type="ECO:0000313" key="3">
    <source>
        <dbReference type="EMBL" id="MFC6758738.1"/>
    </source>
</evidence>
<organism evidence="3 4">
    <name type="scientific">Sulfitobacter porphyrae</name>
    <dbReference type="NCBI Taxonomy" id="1246864"/>
    <lineage>
        <taxon>Bacteria</taxon>
        <taxon>Pseudomonadati</taxon>
        <taxon>Pseudomonadota</taxon>
        <taxon>Alphaproteobacteria</taxon>
        <taxon>Rhodobacterales</taxon>
        <taxon>Roseobacteraceae</taxon>
        <taxon>Sulfitobacter</taxon>
    </lineage>
</organism>
<accession>A0ABW2B1H5</accession>
<keyword evidence="1" id="KW-0472">Membrane</keyword>
<dbReference type="Proteomes" id="UP001596353">
    <property type="component" value="Unassembled WGS sequence"/>
</dbReference>
<dbReference type="Gene3D" id="3.40.50.10140">
    <property type="entry name" value="Toll/interleukin-1 receptor homology (TIR) domain"/>
    <property type="match status" value="1"/>
</dbReference>
<dbReference type="PROSITE" id="PS50104">
    <property type="entry name" value="TIR"/>
    <property type="match status" value="1"/>
</dbReference>
<gene>
    <name evidence="3" type="ORF">ACFQFQ_03225</name>
</gene>
<protein>
    <submittedName>
        <fullName evidence="3">TIR domain-containing protein</fullName>
    </submittedName>
</protein>
<evidence type="ECO:0000256" key="1">
    <source>
        <dbReference type="SAM" id="Phobius"/>
    </source>
</evidence>
<dbReference type="InterPro" id="IPR019734">
    <property type="entry name" value="TPR_rpt"/>
</dbReference>
<proteinExistence type="predicted"/>
<feature type="domain" description="TIR" evidence="2">
    <location>
        <begin position="3"/>
        <end position="130"/>
    </location>
</feature>
<sequence length="835" mass="91673">MSEETRLFISYSPDDREKVETLCASLADEPGLKVFHGTEDSPDAPESRRHLEELIRSSDIFLFALSPRSAASEDCAWQFDFADSLNKRIIPVVVDHVDGTVPTALARLNYIHATDHDDLATAVDNIRSAMATDIGWIREHTRLATLANRWTAAARPGTKALRGPALHAAEDWLAEQPEDAPQPTAEQRRFILESRRATARRQRRTAHGAVAALIVVGILGIVGWTQRNAARDGERMAEAALRSATEASGSLLSELAQEFSSATLPADTRRRILVQAQDLHGDLMQNFPRDRALRATAAMTQTRVGDTLFHSGDLKSSRKAYLGARDKQMALLAETPDHTGRQHALAVTTERLGDLAMAEGNPAEAREHYEAALDLSLTLDDVDPSLGRHGAGTAAILDKLGQRALDENDLSAAEVLFTQAHDLRAALLRREPANPDWQSAYADSLKSLAGLAQARDTPATARDLLEQALEIRETLVGLAPENAAFKHETAVLLEALAAIARAEGDADQSRTYLEQRLDLARALAQGDPLNEGWQHDLAVSLFDAGTADQKAGEYAAAKAYFEQGRRTIQRLVLISPIDLQWQYELGKVEMRLAQLAELMDEPVAAKTQFEAAGEIFATLASAQPDNPTYASDLGMVFFSLGTHANQSDDPESARQNHEKALDWRRRAAELLPGDPGTRRAVTGSLYEIAALQEESKDYDAALEGYREMLDHARSLVAAFPQDSDLADDLRVAGDLFARQAAIVSFGDVLFSRLDKAETLAREALEAAPDNRRVAAHLAYALMFQEETEAAKEIFLARRGEEIDGDPWEEVVQQDFDTFRKIGLTHPLMKEVEAAF</sequence>